<evidence type="ECO:0000256" key="4">
    <source>
        <dbReference type="ARBA" id="ARBA00023163"/>
    </source>
</evidence>
<evidence type="ECO:0000313" key="9">
    <source>
        <dbReference type="Proteomes" id="UP000316621"/>
    </source>
</evidence>
<evidence type="ECO:0000256" key="5">
    <source>
        <dbReference type="ARBA" id="ARBA00023242"/>
    </source>
</evidence>
<protein>
    <recommendedName>
        <fullName evidence="7">TF-B3 domain-containing protein</fullName>
    </recommendedName>
</protein>
<evidence type="ECO:0000259" key="7">
    <source>
        <dbReference type="PROSITE" id="PS50863"/>
    </source>
</evidence>
<dbReference type="OMA" id="RFHAIES"/>
<dbReference type="STRING" id="3469.A0A4Y7L155"/>
<evidence type="ECO:0000256" key="6">
    <source>
        <dbReference type="SAM" id="MobiDB-lite"/>
    </source>
</evidence>
<keyword evidence="3" id="KW-0238">DNA-binding</keyword>
<dbReference type="InterPro" id="IPR044837">
    <property type="entry name" value="REM16-like"/>
</dbReference>
<dbReference type="PROSITE" id="PS50863">
    <property type="entry name" value="B3"/>
    <property type="match status" value="1"/>
</dbReference>
<dbReference type="AlphaFoldDB" id="A0A4Y7L155"/>
<feature type="domain" description="TF-B3" evidence="7">
    <location>
        <begin position="146"/>
        <end position="239"/>
    </location>
</feature>
<feature type="region of interest" description="Disordered" evidence="6">
    <location>
        <begin position="37"/>
        <end position="85"/>
    </location>
</feature>
<organism evidence="8 9">
    <name type="scientific">Papaver somniferum</name>
    <name type="common">Opium poppy</name>
    <dbReference type="NCBI Taxonomy" id="3469"/>
    <lineage>
        <taxon>Eukaryota</taxon>
        <taxon>Viridiplantae</taxon>
        <taxon>Streptophyta</taxon>
        <taxon>Embryophyta</taxon>
        <taxon>Tracheophyta</taxon>
        <taxon>Spermatophyta</taxon>
        <taxon>Magnoliopsida</taxon>
        <taxon>Ranunculales</taxon>
        <taxon>Papaveraceae</taxon>
        <taxon>Papaveroideae</taxon>
        <taxon>Papaver</taxon>
    </lineage>
</organism>
<evidence type="ECO:0000256" key="3">
    <source>
        <dbReference type="ARBA" id="ARBA00023125"/>
    </source>
</evidence>
<reference evidence="8 9" key="1">
    <citation type="journal article" date="2018" name="Science">
        <title>The opium poppy genome and morphinan production.</title>
        <authorList>
            <person name="Guo L."/>
            <person name="Winzer T."/>
            <person name="Yang X."/>
            <person name="Li Y."/>
            <person name="Ning Z."/>
            <person name="He Z."/>
            <person name="Teodor R."/>
            <person name="Lu Y."/>
            <person name="Bowser T.A."/>
            <person name="Graham I.A."/>
            <person name="Ye K."/>
        </authorList>
    </citation>
    <scope>NUCLEOTIDE SEQUENCE [LARGE SCALE GENOMIC DNA]</scope>
    <source>
        <strain evidence="9">cv. HN1</strain>
        <tissue evidence="8">Leaves</tissue>
    </source>
</reference>
<gene>
    <name evidence="8" type="ORF">C5167_002117</name>
</gene>
<proteinExistence type="predicted"/>
<name>A0A4Y7L155_PAPSO</name>
<comment type="subcellular location">
    <subcellularLocation>
        <location evidence="1">Nucleus</location>
    </subcellularLocation>
</comment>
<evidence type="ECO:0000256" key="2">
    <source>
        <dbReference type="ARBA" id="ARBA00023015"/>
    </source>
</evidence>
<dbReference type="EMBL" id="CM010723">
    <property type="protein sequence ID" value="RZC77925.1"/>
    <property type="molecule type" value="Genomic_DNA"/>
</dbReference>
<keyword evidence="2" id="KW-0805">Transcription regulation</keyword>
<dbReference type="PANTHER" id="PTHR31391:SF3">
    <property type="entry name" value="B3 DOMAIN-CONTAINING PROTEIN OS05G0481400"/>
    <property type="match status" value="1"/>
</dbReference>
<dbReference type="Proteomes" id="UP000316621">
    <property type="component" value="Chromosome 9"/>
</dbReference>
<dbReference type="GO" id="GO:0003677">
    <property type="term" value="F:DNA binding"/>
    <property type="evidence" value="ECO:0007669"/>
    <property type="project" value="UniProtKB-KW"/>
</dbReference>
<dbReference type="CDD" id="cd10017">
    <property type="entry name" value="B3_DNA"/>
    <property type="match status" value="1"/>
</dbReference>
<dbReference type="Pfam" id="PF02362">
    <property type="entry name" value="B3"/>
    <property type="match status" value="1"/>
</dbReference>
<keyword evidence="9" id="KW-1185">Reference proteome</keyword>
<dbReference type="SUPFAM" id="SSF101936">
    <property type="entry name" value="DNA-binding pseudobarrel domain"/>
    <property type="match status" value="1"/>
</dbReference>
<dbReference type="InterPro" id="IPR015300">
    <property type="entry name" value="DNA-bd_pseudobarrel_sf"/>
</dbReference>
<evidence type="ECO:0000313" key="8">
    <source>
        <dbReference type="EMBL" id="RZC77925.1"/>
    </source>
</evidence>
<dbReference type="PANTHER" id="PTHR31391">
    <property type="entry name" value="B3 DOMAIN-CONTAINING PROTEIN OS11G0197600-RELATED"/>
    <property type="match status" value="1"/>
</dbReference>
<evidence type="ECO:0000256" key="1">
    <source>
        <dbReference type="ARBA" id="ARBA00004123"/>
    </source>
</evidence>
<dbReference type="SMART" id="SM01019">
    <property type="entry name" value="B3"/>
    <property type="match status" value="1"/>
</dbReference>
<sequence length="425" mass="47847">MAKGTCDNNFYEEARKQRLEENKKRFEDLGIPKITKTLSEVTKMGQESPVKRQVKPRSRTAPTSPDSLRRSSRPRSTAVSYEEEYTDHSLLTKRSRSRVRSSSASSSSYIARPLDEIKVATRKERCAALKRAESFESNLQSKHPSFVKSMLRSHVYSCFWLGLPTKFCESYLPKDQLKVDVVLEDEEGLEYEAVYIPERTGISGGWRAFALDHKLDDGDAVVFERTEAARFKVYIFKASNCAGKVNAKEMKRVTESKTLKLQKVKKSDENDEDADYNMSEGRDVLEAKARGKKARKSEKVIKTDTDNCASEEELMELTGDGGRKTRSSKKLRMSGANADMGEEDLVQISKQQRTTRNSKKTEDCDISGVTKIENSVKPAEPAKEIDGSVSRRLQLGRHSKRVAKTGAEEGSKTTKLVDVAFSGYE</sequence>
<dbReference type="GO" id="GO:0005634">
    <property type="term" value="C:nucleus"/>
    <property type="evidence" value="ECO:0007669"/>
    <property type="project" value="UniProtKB-SubCell"/>
</dbReference>
<dbReference type="Gene3D" id="2.40.330.10">
    <property type="entry name" value="DNA-binding pseudobarrel domain"/>
    <property type="match status" value="1"/>
</dbReference>
<dbReference type="OrthoDB" id="1909330at2759"/>
<dbReference type="InterPro" id="IPR003340">
    <property type="entry name" value="B3_DNA-bd"/>
</dbReference>
<dbReference type="Gramene" id="RZC77925">
    <property type="protein sequence ID" value="RZC77925"/>
    <property type="gene ID" value="C5167_002117"/>
</dbReference>
<keyword evidence="5" id="KW-0539">Nucleus</keyword>
<accession>A0A4Y7L155</accession>
<keyword evidence="4" id="KW-0804">Transcription</keyword>